<organism evidence="1 2">
    <name type="scientific">Trichonephila clavata</name>
    <name type="common">Joro spider</name>
    <name type="synonym">Nephila clavata</name>
    <dbReference type="NCBI Taxonomy" id="2740835"/>
    <lineage>
        <taxon>Eukaryota</taxon>
        <taxon>Metazoa</taxon>
        <taxon>Ecdysozoa</taxon>
        <taxon>Arthropoda</taxon>
        <taxon>Chelicerata</taxon>
        <taxon>Arachnida</taxon>
        <taxon>Araneae</taxon>
        <taxon>Araneomorphae</taxon>
        <taxon>Entelegynae</taxon>
        <taxon>Araneoidea</taxon>
        <taxon>Nephilidae</taxon>
        <taxon>Trichonephila</taxon>
    </lineage>
</organism>
<dbReference type="EMBL" id="BMAO01002663">
    <property type="protein sequence ID" value="GFQ82334.1"/>
    <property type="molecule type" value="Genomic_DNA"/>
</dbReference>
<accession>A0A8X6FLV2</accession>
<sequence>MPMQVLWTIRNQVVDSTFKVLPSGKIRNDFRLKSLERSLWMVPVTCLAAKNINSTHQPFLVTAVQLDLFCLIGSCVRVVKAPDDVPNRLGAYTRVG</sequence>
<gene>
    <name evidence="1" type="primary">AVEN_250441_1</name>
    <name evidence="1" type="ORF">TNCT_203261</name>
</gene>
<evidence type="ECO:0000313" key="2">
    <source>
        <dbReference type="Proteomes" id="UP000887116"/>
    </source>
</evidence>
<reference evidence="1" key="1">
    <citation type="submission" date="2020-07" db="EMBL/GenBank/DDBJ databases">
        <title>Multicomponent nature underlies the extraordinary mechanical properties of spider dragline silk.</title>
        <authorList>
            <person name="Kono N."/>
            <person name="Nakamura H."/>
            <person name="Mori M."/>
            <person name="Yoshida Y."/>
            <person name="Ohtoshi R."/>
            <person name="Malay A.D."/>
            <person name="Moran D.A.P."/>
            <person name="Tomita M."/>
            <person name="Numata K."/>
            <person name="Arakawa K."/>
        </authorList>
    </citation>
    <scope>NUCLEOTIDE SEQUENCE</scope>
</reference>
<dbReference type="AlphaFoldDB" id="A0A8X6FLV2"/>
<name>A0A8X6FLV2_TRICU</name>
<protein>
    <submittedName>
        <fullName evidence="1">Uncharacterized protein</fullName>
    </submittedName>
</protein>
<keyword evidence="2" id="KW-1185">Reference proteome</keyword>
<evidence type="ECO:0000313" key="1">
    <source>
        <dbReference type="EMBL" id="GFQ82334.1"/>
    </source>
</evidence>
<comment type="caution">
    <text evidence="1">The sequence shown here is derived from an EMBL/GenBank/DDBJ whole genome shotgun (WGS) entry which is preliminary data.</text>
</comment>
<proteinExistence type="predicted"/>
<dbReference type="Proteomes" id="UP000887116">
    <property type="component" value="Unassembled WGS sequence"/>
</dbReference>